<evidence type="ECO:0000256" key="2">
    <source>
        <dbReference type="ARBA" id="ARBA00022980"/>
    </source>
</evidence>
<dbReference type="GO" id="GO:0006364">
    <property type="term" value="P:rRNA processing"/>
    <property type="evidence" value="ECO:0007669"/>
    <property type="project" value="TreeGrafter"/>
</dbReference>
<dbReference type="Pfam" id="PF01251">
    <property type="entry name" value="Ribosomal_S7e"/>
    <property type="match status" value="1"/>
</dbReference>
<evidence type="ECO:0000256" key="1">
    <source>
        <dbReference type="ARBA" id="ARBA00007820"/>
    </source>
</evidence>
<organism evidence="5 6">
    <name type="scientific">Thecamonas trahens ATCC 50062</name>
    <dbReference type="NCBI Taxonomy" id="461836"/>
    <lineage>
        <taxon>Eukaryota</taxon>
        <taxon>Apusozoa</taxon>
        <taxon>Apusomonadida</taxon>
        <taxon>Apusomonadidae</taxon>
        <taxon>Thecamonas</taxon>
    </lineage>
</organism>
<comment type="similarity">
    <text evidence="1 4">Belongs to the eukaryotic ribosomal protein eS7 family.</text>
</comment>
<gene>
    <name evidence="5" type="ORF">AMSG_11112</name>
</gene>
<keyword evidence="3 4" id="KW-0687">Ribonucleoprotein</keyword>
<dbReference type="OrthoDB" id="1724687at2759"/>
<accession>A0A0L0DV80</accession>
<protein>
    <recommendedName>
        <fullName evidence="4">40S ribosomal protein S7</fullName>
    </recommendedName>
</protein>
<evidence type="ECO:0000256" key="3">
    <source>
        <dbReference type="ARBA" id="ARBA00023274"/>
    </source>
</evidence>
<evidence type="ECO:0000313" key="6">
    <source>
        <dbReference type="Proteomes" id="UP000054408"/>
    </source>
</evidence>
<dbReference type="InterPro" id="IPR000554">
    <property type="entry name" value="Ribosomal_eS7"/>
</dbReference>
<dbReference type="RefSeq" id="XP_013752985.1">
    <property type="nucleotide sequence ID" value="XM_013897531.1"/>
</dbReference>
<dbReference type="AlphaFoldDB" id="A0A0L0DV80"/>
<dbReference type="GO" id="GO:0022627">
    <property type="term" value="C:cytosolic small ribosomal subunit"/>
    <property type="evidence" value="ECO:0007669"/>
    <property type="project" value="TreeGrafter"/>
</dbReference>
<dbReference type="Proteomes" id="UP000054408">
    <property type="component" value="Unassembled WGS sequence"/>
</dbReference>
<evidence type="ECO:0000256" key="4">
    <source>
        <dbReference type="RuleBase" id="RU364105"/>
    </source>
</evidence>
<dbReference type="GO" id="GO:0006412">
    <property type="term" value="P:translation"/>
    <property type="evidence" value="ECO:0007669"/>
    <property type="project" value="InterPro"/>
</dbReference>
<dbReference type="eggNOG" id="KOG3320">
    <property type="taxonomic scope" value="Eukaryota"/>
</dbReference>
<evidence type="ECO:0000313" key="5">
    <source>
        <dbReference type="EMBL" id="KNC55448.1"/>
    </source>
</evidence>
<dbReference type="OMA" id="AAYHKVQ"/>
<dbReference type="EMBL" id="GL349501">
    <property type="protein sequence ID" value="KNC55448.1"/>
    <property type="molecule type" value="Genomic_DNA"/>
</dbReference>
<dbReference type="PANTHER" id="PTHR11278:SF0">
    <property type="entry name" value="SMALL RIBOSOMAL SUBUNIT PROTEIN ES7"/>
    <property type="match status" value="1"/>
</dbReference>
<keyword evidence="6" id="KW-1185">Reference proteome</keyword>
<dbReference type="STRING" id="461836.A0A0L0DV80"/>
<proteinExistence type="inferred from homology"/>
<dbReference type="PANTHER" id="PTHR11278">
    <property type="entry name" value="40S RIBOSOMAL PROTEIN S7"/>
    <property type="match status" value="1"/>
</dbReference>
<dbReference type="GeneID" id="25569173"/>
<dbReference type="GO" id="GO:0030686">
    <property type="term" value="C:90S preribosome"/>
    <property type="evidence" value="ECO:0007669"/>
    <property type="project" value="TreeGrafter"/>
</dbReference>
<dbReference type="GO" id="GO:0003735">
    <property type="term" value="F:structural constituent of ribosome"/>
    <property type="evidence" value="ECO:0007669"/>
    <property type="project" value="InterPro"/>
</dbReference>
<name>A0A0L0DV80_THETB</name>
<keyword evidence="2 4" id="KW-0689">Ribosomal protein</keyword>
<dbReference type="GO" id="GO:0032040">
    <property type="term" value="C:small-subunit processome"/>
    <property type="evidence" value="ECO:0007669"/>
    <property type="project" value="TreeGrafter"/>
</dbReference>
<dbReference type="GO" id="GO:0042274">
    <property type="term" value="P:ribosomal small subunit biogenesis"/>
    <property type="evidence" value="ECO:0007669"/>
    <property type="project" value="TreeGrafter"/>
</dbReference>
<sequence>MFTAQSKLKLAKDATPSELELELAKNLFELEMKDEDLQVELREVQIIAARKHVIDEETGKAAIIMFVPVPQLKHVQRIHQHLVRELEKRFSGQHILIVAQRRILPIPRRAPGGVRVFRPRSRALTTVHQAILEDILFPAVIVDRRTRVTIDGKKVRVLLEKQHETLIGYKLKTFSAVYQRLTGQVVSFEFQDA</sequence>
<reference evidence="5 6" key="1">
    <citation type="submission" date="2010-05" db="EMBL/GenBank/DDBJ databases">
        <title>The Genome Sequence of Thecamonas trahens ATCC 50062.</title>
        <authorList>
            <consortium name="The Broad Institute Genome Sequencing Platform"/>
            <person name="Russ C."/>
            <person name="Cuomo C."/>
            <person name="Shea T."/>
            <person name="Young S.K."/>
            <person name="Zeng Q."/>
            <person name="Koehrsen M."/>
            <person name="Haas B."/>
            <person name="Borodovsky M."/>
            <person name="Guigo R."/>
            <person name="Alvarado L."/>
            <person name="Berlin A."/>
            <person name="Bochicchio J."/>
            <person name="Borenstein D."/>
            <person name="Chapman S."/>
            <person name="Chen Z."/>
            <person name="Freedman E."/>
            <person name="Gellesch M."/>
            <person name="Goldberg J."/>
            <person name="Griggs A."/>
            <person name="Gujja S."/>
            <person name="Heilman E."/>
            <person name="Heiman D."/>
            <person name="Hepburn T."/>
            <person name="Howarth C."/>
            <person name="Jen D."/>
            <person name="Larson L."/>
            <person name="Mehta T."/>
            <person name="Park D."/>
            <person name="Pearson M."/>
            <person name="Roberts A."/>
            <person name="Saif S."/>
            <person name="Shenoy N."/>
            <person name="Sisk P."/>
            <person name="Stolte C."/>
            <person name="Sykes S."/>
            <person name="Thomson T."/>
            <person name="Walk T."/>
            <person name="White J."/>
            <person name="Yandava C."/>
            <person name="Burger G."/>
            <person name="Gray M.W."/>
            <person name="Holland P.W.H."/>
            <person name="King N."/>
            <person name="Lang F.B.F."/>
            <person name="Roger A.J."/>
            <person name="Ruiz-Trillo I."/>
            <person name="Lander E."/>
            <person name="Nusbaum C."/>
        </authorList>
    </citation>
    <scope>NUCLEOTIDE SEQUENCE [LARGE SCALE GENOMIC DNA]</scope>
    <source>
        <strain evidence="5 6">ATCC 50062</strain>
    </source>
</reference>